<dbReference type="SUPFAM" id="SSF55331">
    <property type="entry name" value="Tautomerase/MIF"/>
    <property type="match status" value="1"/>
</dbReference>
<accession>A0A7J0BN97</accession>
<dbReference type="Pfam" id="PF14552">
    <property type="entry name" value="Tautomerase_2"/>
    <property type="match status" value="1"/>
</dbReference>
<comment type="caution">
    <text evidence="1">The sequence shown here is derived from an EMBL/GenBank/DDBJ whole genome shotgun (WGS) entry which is preliminary data.</text>
</comment>
<sequence>MPFVCIEIRKQYTQEEEVGIINAVHAALQEAFLIKPDDKHIRLIVHKPHRFTCPDGKAKPECSTMVTIDAFAGRSLDAKRALYKAIVRNLEPFGIPADHVLTVLREHPQENWGVRGGQAACDIQLGFKVDV</sequence>
<evidence type="ECO:0000313" key="2">
    <source>
        <dbReference type="Proteomes" id="UP000503840"/>
    </source>
</evidence>
<dbReference type="PANTHER" id="PTHR38460">
    <property type="entry name" value="TAUTOMERASE YOLI-RELATED"/>
    <property type="match status" value="1"/>
</dbReference>
<reference evidence="1 2" key="1">
    <citation type="submission" date="2020-05" db="EMBL/GenBank/DDBJ databases">
        <title>Draft genome sequence of Desulfovibrio sp. strain HN2T.</title>
        <authorList>
            <person name="Ueno A."/>
            <person name="Tamazawa S."/>
            <person name="Tamamura S."/>
            <person name="Murakami T."/>
            <person name="Kiyama T."/>
            <person name="Inomata H."/>
            <person name="Amano Y."/>
            <person name="Miyakawa K."/>
            <person name="Tamaki H."/>
            <person name="Naganuma T."/>
            <person name="Kaneko K."/>
        </authorList>
    </citation>
    <scope>NUCLEOTIDE SEQUENCE [LARGE SCALE GENOMIC DNA]</scope>
    <source>
        <strain evidence="1 2">HN2</strain>
    </source>
</reference>
<evidence type="ECO:0000313" key="1">
    <source>
        <dbReference type="EMBL" id="GFM34741.1"/>
    </source>
</evidence>
<organism evidence="1 2">
    <name type="scientific">Desulfovibrio subterraneus</name>
    <dbReference type="NCBI Taxonomy" id="2718620"/>
    <lineage>
        <taxon>Bacteria</taxon>
        <taxon>Pseudomonadati</taxon>
        <taxon>Thermodesulfobacteriota</taxon>
        <taxon>Desulfovibrionia</taxon>
        <taxon>Desulfovibrionales</taxon>
        <taxon>Desulfovibrionaceae</taxon>
        <taxon>Desulfovibrio</taxon>
    </lineage>
</organism>
<name>A0A7J0BN97_9BACT</name>
<dbReference type="PANTHER" id="PTHR38460:SF1">
    <property type="entry name" value="TAUTOMERASE YOLI-RELATED"/>
    <property type="match status" value="1"/>
</dbReference>
<dbReference type="Gene3D" id="3.30.429.10">
    <property type="entry name" value="Macrophage Migration Inhibitory Factor"/>
    <property type="match status" value="1"/>
</dbReference>
<proteinExistence type="predicted"/>
<dbReference type="InterPro" id="IPR037479">
    <property type="entry name" value="Tauto_MSAD"/>
</dbReference>
<protein>
    <submittedName>
        <fullName evidence="1">Tautomerase</fullName>
    </submittedName>
</protein>
<gene>
    <name evidence="1" type="ORF">DSM101010T_31060</name>
</gene>
<dbReference type="AlphaFoldDB" id="A0A7J0BN97"/>
<keyword evidence="2" id="KW-1185">Reference proteome</keyword>
<dbReference type="Proteomes" id="UP000503840">
    <property type="component" value="Unassembled WGS sequence"/>
</dbReference>
<dbReference type="EMBL" id="BLVO01000016">
    <property type="protein sequence ID" value="GFM34741.1"/>
    <property type="molecule type" value="Genomic_DNA"/>
</dbReference>
<dbReference type="RefSeq" id="WP_174406405.1">
    <property type="nucleotide sequence ID" value="NZ_BLVO01000016.1"/>
</dbReference>
<dbReference type="InterPro" id="IPR014347">
    <property type="entry name" value="Tautomerase/MIF_sf"/>
</dbReference>